<comment type="subcellular location">
    <subcellularLocation>
        <location evidence="1">Membrane</location>
        <topology evidence="1">Multi-pass membrane protein</topology>
    </subcellularLocation>
</comment>
<dbReference type="PROSITE" id="PS51382">
    <property type="entry name" value="SPX"/>
    <property type="match status" value="1"/>
</dbReference>
<comment type="similarity">
    <text evidence="2">Belongs to the SYG1 (TC 2.A.94) family.</text>
</comment>
<dbReference type="GO" id="GO:0000822">
    <property type="term" value="F:inositol hexakisphosphate binding"/>
    <property type="evidence" value="ECO:0007669"/>
    <property type="project" value="TreeGrafter"/>
</dbReference>
<protein>
    <submittedName>
        <fullName evidence="10">SPX and EXS domain-containing protein 3</fullName>
    </submittedName>
</protein>
<evidence type="ECO:0000256" key="4">
    <source>
        <dbReference type="ARBA" id="ARBA00022989"/>
    </source>
</evidence>
<keyword evidence="5 7" id="KW-0472">Membrane</keyword>
<evidence type="ECO:0000313" key="10">
    <source>
        <dbReference type="EMBL" id="KAF7351257.1"/>
    </source>
</evidence>
<name>A0A8H6Y239_9AGAR</name>
<evidence type="ECO:0000256" key="6">
    <source>
        <dbReference type="SAM" id="MobiDB-lite"/>
    </source>
</evidence>
<dbReference type="PANTHER" id="PTHR10783:SF103">
    <property type="entry name" value="SOLUTE CARRIER FAMILY 53 MEMBER 1"/>
    <property type="match status" value="1"/>
</dbReference>
<dbReference type="Pfam" id="PF03105">
    <property type="entry name" value="SPX"/>
    <property type="match status" value="1"/>
</dbReference>
<evidence type="ECO:0000256" key="7">
    <source>
        <dbReference type="SAM" id="Phobius"/>
    </source>
</evidence>
<evidence type="ECO:0000259" key="9">
    <source>
        <dbReference type="PROSITE" id="PS51382"/>
    </source>
</evidence>
<dbReference type="Proteomes" id="UP000623467">
    <property type="component" value="Unassembled WGS sequence"/>
</dbReference>
<dbReference type="OrthoDB" id="9970435at2759"/>
<evidence type="ECO:0000256" key="1">
    <source>
        <dbReference type="ARBA" id="ARBA00004141"/>
    </source>
</evidence>
<dbReference type="InterPro" id="IPR004331">
    <property type="entry name" value="SPX_dom"/>
</dbReference>
<reference evidence="10" key="1">
    <citation type="submission" date="2020-05" db="EMBL/GenBank/DDBJ databases">
        <title>Mycena genomes resolve the evolution of fungal bioluminescence.</title>
        <authorList>
            <person name="Tsai I.J."/>
        </authorList>
    </citation>
    <scope>NUCLEOTIDE SEQUENCE</scope>
    <source>
        <strain evidence="10">160909Yilan</strain>
    </source>
</reference>
<keyword evidence="4 7" id="KW-1133">Transmembrane helix</keyword>
<sequence>MKFAQYLEDTQTPEWRRKYINYKLLKKRISAIRQTYATQNAAQSPTATQVNPEPAVTSEASNMHATSAPNLLHPTISVESTKSSPSHHSEPVDTPSSNNGLGVPTEQRHQRPLSYRSQTAPAPIDSRQRPSRGRVPSFSHLFSSSSSRRFTKLAGPKLHPFSELPLHELMRLLSPPELAFFSTLDAEIEKIEAFYVAKEQEMKNHTELLALQLHELDEHRKLFDAAYPSGTSAMDPLILKFKSKLVKDEEAVLATAKDKGKATINKTVDKLLDNATSSNVQLFQEGNSNLAVQPRLDPEEYQSARRKLKKAVLEHYRGLETLYNYRILNLTGIRKALKKFQKVTKIAAQDAYTTEKVDKTAFASEVGVRSMMDEMEEMYITRFAHGDKKEGLNHASLWSTFVTGLYKSFQPSVRDSIPGWDGLLFVYGVFLIPVVFSVLLGLNITAWSRARINYVFIFEFDLLTRLDHREYFTIPTLLLATLCYSFWLSFAQIGAPTVSPTIWPAVWLGFTTIIMLDPFPILFKSSRYWLLRNVAKLLASGTRRVEFSDFWLGDQFCSLVFTLSNLNLVDFLVDWSILRVDVPHPLLRKDLVYSNHIYLYYFAILSNILIRFIWGSLKMTRRFQWNFFRVESEHIGNVDQYRVTREVPLPYSLDGPRGYDADDDEEGSPSRTWIPQRAIRLRQKRAVPEV</sequence>
<feature type="compositionally biased region" description="Polar residues" evidence="6">
    <location>
        <begin position="77"/>
        <end position="86"/>
    </location>
</feature>
<keyword evidence="3 7" id="KW-0812">Transmembrane</keyword>
<dbReference type="InterPro" id="IPR004342">
    <property type="entry name" value="EXS_C"/>
</dbReference>
<feature type="transmembrane region" description="Helical" evidence="7">
    <location>
        <begin position="597"/>
        <end position="614"/>
    </location>
</feature>
<dbReference type="AlphaFoldDB" id="A0A8H6Y239"/>
<feature type="transmembrane region" description="Helical" evidence="7">
    <location>
        <begin position="471"/>
        <end position="490"/>
    </location>
</feature>
<feature type="transmembrane region" description="Helical" evidence="7">
    <location>
        <begin position="502"/>
        <end position="523"/>
    </location>
</feature>
<feature type="domain" description="SPX" evidence="9">
    <location>
        <begin position="1"/>
        <end position="354"/>
    </location>
</feature>
<feature type="region of interest" description="Disordered" evidence="6">
    <location>
        <begin position="39"/>
        <end position="62"/>
    </location>
</feature>
<gene>
    <name evidence="10" type="ORF">MSAN_01557200</name>
</gene>
<evidence type="ECO:0000256" key="5">
    <source>
        <dbReference type="ARBA" id="ARBA00023136"/>
    </source>
</evidence>
<feature type="transmembrane region" description="Helical" evidence="7">
    <location>
        <begin position="424"/>
        <end position="450"/>
    </location>
</feature>
<dbReference type="GO" id="GO:0016036">
    <property type="term" value="P:cellular response to phosphate starvation"/>
    <property type="evidence" value="ECO:0007669"/>
    <property type="project" value="TreeGrafter"/>
</dbReference>
<proteinExistence type="inferred from homology"/>
<dbReference type="GO" id="GO:0006817">
    <property type="term" value="P:phosphate ion transport"/>
    <property type="evidence" value="ECO:0007669"/>
    <property type="project" value="TreeGrafter"/>
</dbReference>
<dbReference type="PROSITE" id="PS51380">
    <property type="entry name" value="EXS"/>
    <property type="match status" value="1"/>
</dbReference>
<organism evidence="10 11">
    <name type="scientific">Mycena sanguinolenta</name>
    <dbReference type="NCBI Taxonomy" id="230812"/>
    <lineage>
        <taxon>Eukaryota</taxon>
        <taxon>Fungi</taxon>
        <taxon>Dikarya</taxon>
        <taxon>Basidiomycota</taxon>
        <taxon>Agaricomycotina</taxon>
        <taxon>Agaricomycetes</taxon>
        <taxon>Agaricomycetidae</taxon>
        <taxon>Agaricales</taxon>
        <taxon>Marasmiineae</taxon>
        <taxon>Mycenaceae</taxon>
        <taxon>Mycena</taxon>
    </lineage>
</organism>
<dbReference type="EMBL" id="JACAZH010000013">
    <property type="protein sequence ID" value="KAF7351257.1"/>
    <property type="molecule type" value="Genomic_DNA"/>
</dbReference>
<evidence type="ECO:0000313" key="11">
    <source>
        <dbReference type="Proteomes" id="UP000623467"/>
    </source>
</evidence>
<feature type="domain" description="EXS" evidence="8">
    <location>
        <begin position="484"/>
        <end position="661"/>
    </location>
</feature>
<dbReference type="CDD" id="cd14475">
    <property type="entry name" value="SPX_SYG1_like"/>
    <property type="match status" value="1"/>
</dbReference>
<comment type="caution">
    <text evidence="10">The sequence shown here is derived from an EMBL/GenBank/DDBJ whole genome shotgun (WGS) entry which is preliminary data.</text>
</comment>
<keyword evidence="11" id="KW-1185">Reference proteome</keyword>
<dbReference type="GO" id="GO:0005886">
    <property type="term" value="C:plasma membrane"/>
    <property type="evidence" value="ECO:0007669"/>
    <property type="project" value="TreeGrafter"/>
</dbReference>
<dbReference type="GO" id="GO:0005794">
    <property type="term" value="C:Golgi apparatus"/>
    <property type="evidence" value="ECO:0007669"/>
    <property type="project" value="TreeGrafter"/>
</dbReference>
<dbReference type="PANTHER" id="PTHR10783">
    <property type="entry name" value="XENOTROPIC AND POLYTROPIC RETROVIRUS RECEPTOR 1-RELATED"/>
    <property type="match status" value="1"/>
</dbReference>
<evidence type="ECO:0000256" key="3">
    <source>
        <dbReference type="ARBA" id="ARBA00022692"/>
    </source>
</evidence>
<evidence type="ECO:0000259" key="8">
    <source>
        <dbReference type="PROSITE" id="PS51380"/>
    </source>
</evidence>
<feature type="compositionally biased region" description="Polar residues" evidence="6">
    <location>
        <begin position="39"/>
        <end position="51"/>
    </location>
</feature>
<evidence type="ECO:0000256" key="2">
    <source>
        <dbReference type="ARBA" id="ARBA00009665"/>
    </source>
</evidence>
<dbReference type="Pfam" id="PF03124">
    <property type="entry name" value="EXS"/>
    <property type="match status" value="2"/>
</dbReference>
<accession>A0A8H6Y239</accession>
<feature type="region of interest" description="Disordered" evidence="6">
    <location>
        <begin position="77"/>
        <end position="140"/>
    </location>
</feature>